<dbReference type="Proteomes" id="UP000061512">
    <property type="component" value="Unassembled WGS sequence"/>
</dbReference>
<dbReference type="AlphaFoldDB" id="A0A132EWB4"/>
<feature type="domain" description="Flagellin D2" evidence="6">
    <location>
        <begin position="172"/>
        <end position="249"/>
    </location>
</feature>
<feature type="domain" description="Flagellin N-terminal" evidence="4">
    <location>
        <begin position="4"/>
        <end position="140"/>
    </location>
</feature>
<dbReference type="SUPFAM" id="SSF64518">
    <property type="entry name" value="Phase 1 flagellin"/>
    <property type="match status" value="1"/>
</dbReference>
<dbReference type="EMBL" id="LPJX01000053">
    <property type="protein sequence ID" value="KWF61201.1"/>
    <property type="molecule type" value="Genomic_DNA"/>
</dbReference>
<dbReference type="Pfam" id="PF00669">
    <property type="entry name" value="Flagellin_N"/>
    <property type="match status" value="1"/>
</dbReference>
<dbReference type="InterPro" id="IPR022578">
    <property type="entry name" value="Flagellin_D2_dom"/>
</dbReference>
<keyword evidence="7" id="KW-0282">Flagellum</keyword>
<proteinExistence type="inferred from homology"/>
<keyword evidence="2 3" id="KW-0975">Bacterial flagellum</keyword>
<dbReference type="GO" id="GO:0009288">
    <property type="term" value="C:bacterial-type flagellum"/>
    <property type="evidence" value="ECO:0007669"/>
    <property type="project" value="UniProtKB-SubCell"/>
</dbReference>
<dbReference type="GO" id="GO:0005576">
    <property type="term" value="C:extracellular region"/>
    <property type="evidence" value="ECO:0007669"/>
    <property type="project" value="UniProtKB-SubCell"/>
</dbReference>
<sequence length="481" mass="48691">MLGINSNINSLVAQQNLNGSQNALSQAITRLSSGKRINSAADDAAGLAIATRMQTQINGLNQGVSNANDGVSMIQTASSGLSQITSSLQRIRQLAVQASSGSLSTSDQQALQQEVTQQIAEVNRIASQTNYNGKNLLDGSAGNISFQVGANVGQTINLNLTQSLSAATLGGGLATAGSVLGTVSGISLDSTGKATTSNPAITSINITADGKGGFTFTDQNGQGISSSVTDKLFTVTKGQTGYPSTIALNTTGDDGTQVNPLDASSAIKSISSNNSLGLANGTTLGTISNISLSSTDYSQVAPGTAGAITSITVKSDGAGGMNFFDQNGNKLDPTDANFKANVASYDDTALPATAATLTWAKDLGNTSVANASTLNAPPTVSTIDISTTAGANSAMLSIDSALATVNNIQATLGAAQNRFTAISTTQQAQSTNLSQAQSQIQDANFAQETANLSKAQVLQQAGISVLAQANSLPQQVLKLLQ</sequence>
<comment type="similarity">
    <text evidence="1 3">Belongs to the bacterial flagellin family.</text>
</comment>
<feature type="domain" description="Flagellin C-terminal" evidence="5">
    <location>
        <begin position="397"/>
        <end position="480"/>
    </location>
</feature>
<dbReference type="Gene3D" id="6.10.280.190">
    <property type="match status" value="1"/>
</dbReference>
<dbReference type="InterPro" id="IPR046358">
    <property type="entry name" value="Flagellin_C"/>
</dbReference>
<dbReference type="Gene3D" id="2.30.220.10">
    <property type="entry name" value="f41 fragment of flagellin, C-terminal domain"/>
    <property type="match status" value="1"/>
</dbReference>
<comment type="function">
    <text evidence="3">Flagellin is the subunit protein which polymerizes to form the filaments of bacterial flagella.</text>
</comment>
<accession>A0A132EWB4</accession>
<evidence type="ECO:0000259" key="4">
    <source>
        <dbReference type="Pfam" id="PF00669"/>
    </source>
</evidence>
<keyword evidence="3" id="KW-0964">Secreted</keyword>
<comment type="subcellular location">
    <subcellularLocation>
        <location evidence="3">Secreted</location>
    </subcellularLocation>
    <subcellularLocation>
        <location evidence="3">Bacterial flagellum</location>
    </subcellularLocation>
</comment>
<dbReference type="InterPro" id="IPR001492">
    <property type="entry name" value="Flagellin"/>
</dbReference>
<gene>
    <name evidence="7" type="ORF">WT57_26120</name>
</gene>
<dbReference type="PANTHER" id="PTHR42792">
    <property type="entry name" value="FLAGELLIN"/>
    <property type="match status" value="1"/>
</dbReference>
<reference evidence="7 8" key="1">
    <citation type="submission" date="2015-11" db="EMBL/GenBank/DDBJ databases">
        <title>Expanding the genomic diversity of Burkholderia species for the development of highly accurate diagnostics.</title>
        <authorList>
            <person name="Sahl J."/>
            <person name="Keim P."/>
            <person name="Wagner D."/>
        </authorList>
    </citation>
    <scope>NUCLEOTIDE SEQUENCE [LARGE SCALE GENOMIC DNA]</scope>
    <source>
        <strain evidence="7 8">MSMB574WGS</strain>
    </source>
</reference>
<evidence type="ECO:0000256" key="3">
    <source>
        <dbReference type="RuleBase" id="RU362073"/>
    </source>
</evidence>
<evidence type="ECO:0000313" key="8">
    <source>
        <dbReference type="Proteomes" id="UP000061512"/>
    </source>
</evidence>
<dbReference type="Gene3D" id="6.10.10.10">
    <property type="entry name" value="Flagellar export chaperone, C-terminal domain"/>
    <property type="match status" value="1"/>
</dbReference>
<dbReference type="Gene3D" id="2.170.280.10">
    <property type="entry name" value="f41 fragment of flagellin, middle domain"/>
    <property type="match status" value="1"/>
</dbReference>
<protein>
    <recommendedName>
        <fullName evidence="3">Flagellin</fullName>
    </recommendedName>
</protein>
<keyword evidence="7" id="KW-0969">Cilium</keyword>
<dbReference type="InterPro" id="IPR001029">
    <property type="entry name" value="Flagellin_N"/>
</dbReference>
<evidence type="ECO:0000313" key="7">
    <source>
        <dbReference type="EMBL" id="KWF61201.1"/>
    </source>
</evidence>
<dbReference type="PANTHER" id="PTHR42792:SF2">
    <property type="entry name" value="FLAGELLIN"/>
    <property type="match status" value="1"/>
</dbReference>
<evidence type="ECO:0000256" key="1">
    <source>
        <dbReference type="ARBA" id="ARBA00005709"/>
    </source>
</evidence>
<evidence type="ECO:0000259" key="6">
    <source>
        <dbReference type="Pfam" id="PF12613"/>
    </source>
</evidence>
<dbReference type="PRINTS" id="PR00207">
    <property type="entry name" value="FLAGELLIN"/>
</dbReference>
<dbReference type="GO" id="GO:0005198">
    <property type="term" value="F:structural molecule activity"/>
    <property type="evidence" value="ECO:0007669"/>
    <property type="project" value="UniProtKB-UniRule"/>
</dbReference>
<comment type="caution">
    <text evidence="7">The sequence shown here is derived from an EMBL/GenBank/DDBJ whole genome shotgun (WGS) entry which is preliminary data.</text>
</comment>
<dbReference type="RefSeq" id="WP_060299701.1">
    <property type="nucleotide sequence ID" value="NZ_LPJX01000053.1"/>
</dbReference>
<evidence type="ECO:0000259" key="5">
    <source>
        <dbReference type="Pfam" id="PF00700"/>
    </source>
</evidence>
<dbReference type="Pfam" id="PF12613">
    <property type="entry name" value="FliC_D2"/>
    <property type="match status" value="1"/>
</dbReference>
<dbReference type="Gene3D" id="1.20.1330.10">
    <property type="entry name" value="f41 fragment of flagellin, N-terminal domain"/>
    <property type="match status" value="1"/>
</dbReference>
<dbReference type="Pfam" id="PF00700">
    <property type="entry name" value="Flagellin_C"/>
    <property type="match status" value="1"/>
</dbReference>
<name>A0A132EWB4_9BURK</name>
<dbReference type="InterPro" id="IPR042187">
    <property type="entry name" value="Flagellin_C_sub2"/>
</dbReference>
<evidence type="ECO:0000256" key="2">
    <source>
        <dbReference type="ARBA" id="ARBA00023143"/>
    </source>
</evidence>
<keyword evidence="7" id="KW-0966">Cell projection</keyword>
<organism evidence="7 8">
    <name type="scientific">Burkholderia pseudomultivorans</name>
    <dbReference type="NCBI Taxonomy" id="1207504"/>
    <lineage>
        <taxon>Bacteria</taxon>
        <taxon>Pseudomonadati</taxon>
        <taxon>Pseudomonadota</taxon>
        <taxon>Betaproteobacteria</taxon>
        <taxon>Burkholderiales</taxon>
        <taxon>Burkholderiaceae</taxon>
        <taxon>Burkholderia</taxon>
        <taxon>Burkholderia cepacia complex</taxon>
    </lineage>
</organism>